<protein>
    <submittedName>
        <fullName evidence="1">Uncharacterized protein</fullName>
    </submittedName>
</protein>
<reference evidence="2" key="1">
    <citation type="submission" date="2019-10" db="EMBL/GenBank/DDBJ databases">
        <title>Complete genome sequence of Corynebacterium urogenitalis DSM 108747, isolated from the genital tract of a cow.</title>
        <authorList>
            <person name="Ruckert C."/>
            <person name="Ballas P."/>
            <person name="Wagener K."/>
            <person name="Drillich M."/>
            <person name="Kaempfer P."/>
            <person name="Busse H.-J."/>
            <person name="Ehling-Schulz M."/>
        </authorList>
    </citation>
    <scope>NUCLEOTIDE SEQUENCE [LARGE SCALE GENOMIC DNA]</scope>
    <source>
        <strain evidence="2">LMM 1652</strain>
    </source>
</reference>
<dbReference type="EMBL" id="CP045032">
    <property type="protein sequence ID" value="QFQ01874.1"/>
    <property type="molecule type" value="Genomic_DNA"/>
</dbReference>
<evidence type="ECO:0000313" key="1">
    <source>
        <dbReference type="EMBL" id="QFQ01874.1"/>
    </source>
</evidence>
<dbReference type="AlphaFoldDB" id="A0A5J6Z4L7"/>
<gene>
    <name evidence="1" type="ORF">CUROG_02415</name>
</gene>
<proteinExistence type="predicted"/>
<dbReference type="RefSeq" id="WP_151902312.1">
    <property type="nucleotide sequence ID" value="NZ_CP045032.1"/>
</dbReference>
<dbReference type="KEGG" id="cuo:CUROG_02415"/>
<sequence>MTALTANGQWIIGSKDPHYIPVDGIPSGNLIPTLLGKKYSVTPRIDVEDEDLEAALQRYYSYRDEGLDVDQARIKAISSLPDDLRDSAATVINGSVFLERENDLRRQFHKRALELLNITPEDLERFPYKVDSPYDSETPEAWTEHLATSMLLPLLIDAKFRDSDDIFPAGNEAIRQWRRTIQADPAIEDLSLEDFLKRK</sequence>
<organism evidence="1 2">
    <name type="scientific">Corynebacterium urogenitale</name>
    <dbReference type="NCBI Taxonomy" id="2487892"/>
    <lineage>
        <taxon>Bacteria</taxon>
        <taxon>Bacillati</taxon>
        <taxon>Actinomycetota</taxon>
        <taxon>Actinomycetes</taxon>
        <taxon>Mycobacteriales</taxon>
        <taxon>Corynebacteriaceae</taxon>
        <taxon>Corynebacterium</taxon>
    </lineage>
</organism>
<accession>A0A5J6Z4L7</accession>
<dbReference type="Proteomes" id="UP000326711">
    <property type="component" value="Chromosome"/>
</dbReference>
<keyword evidence="2" id="KW-1185">Reference proteome</keyword>
<evidence type="ECO:0000313" key="2">
    <source>
        <dbReference type="Proteomes" id="UP000326711"/>
    </source>
</evidence>
<name>A0A5J6Z4L7_9CORY</name>